<evidence type="ECO:0000256" key="4">
    <source>
        <dbReference type="ARBA" id="ARBA00022884"/>
    </source>
</evidence>
<sequence length="728" mass="80917">MKDLGREVLQELRARYQMGVCAYSLCHDCGGTLTVVPTPSQLQRINVRPKGLLASHRAMLRHRLQQDVCSKSFRECLINTHYRYISGSSLNATLRPRRSPPPLLTNPGTNRLFNHSVKPPLASRGEEFPRSTSRIESSSSSVRSKKFSPDKFRTVGPGRREGRSYLDRPDERNSGNDFKPRHRDSSRKQRIRRPQGGLGDYIYDNYKPRTPTPSSKKPQNVQSPSQMDPSFDVLSSIKSVFPHVEKPTQVQGRLIPAIMQGHDVILMDETGSGKWVCGELSIARPHTGITTLYIVPHRDLAYQIESWCQKLVTSQPSTSIDPSTVVRVIARPNTTPQTFAQIRNNPPRILVSTPGALIDAMTSGQLQLKTTLRRIIVDEVDEVMKIPLRYHKVQLRNYHTPEAAQAIDKLLRLMWEGRRPKPQMVMMSATLTLHVRSWLFKQNGWMSERVVRIHGIQEKIESGEFESSERTLVTHSAVVVEADGRLRNLNEEDQEADSSSEEGERGILSGDPEAILGLLDREGDGATLGSRPGPTYQLPTRLAKGITLPPSILEAVATSVALDVSHRALLVIPNGVSIGPVVEALRELGVEARTLNLKDEIEHVSNRLENEQEVHSKPSSATTSSDRSLAEDEGEDFVSNPTLLVATTTAVRGIDIPTLSHVYIVGGLESEEIYRHVAGRAGRFGMPGTVISFVGADEAEKLVGGTGERRIRKIFERIGVSNVPFPHI</sequence>
<dbReference type="EC" id="3.6.4.13" evidence="5"/>
<comment type="similarity">
    <text evidence="5">Belongs to the DEAD box helicase family.</text>
</comment>
<evidence type="ECO:0000256" key="5">
    <source>
        <dbReference type="RuleBase" id="RU365068"/>
    </source>
</evidence>
<accession>L8WST6</accession>
<comment type="catalytic activity">
    <reaction evidence="5">
        <text>ATP + H2O = ADP + phosphate + H(+)</text>
        <dbReference type="Rhea" id="RHEA:13065"/>
        <dbReference type="ChEBI" id="CHEBI:15377"/>
        <dbReference type="ChEBI" id="CHEBI:15378"/>
        <dbReference type="ChEBI" id="CHEBI:30616"/>
        <dbReference type="ChEBI" id="CHEBI:43474"/>
        <dbReference type="ChEBI" id="CHEBI:456216"/>
        <dbReference type="EC" id="3.6.4.13"/>
    </reaction>
</comment>
<organism evidence="9 10">
    <name type="scientific">Thanatephorus cucumeris (strain AG1-IA)</name>
    <name type="common">Rice sheath blight fungus</name>
    <name type="synonym">Rhizoctonia solani</name>
    <dbReference type="NCBI Taxonomy" id="983506"/>
    <lineage>
        <taxon>Eukaryota</taxon>
        <taxon>Fungi</taxon>
        <taxon>Dikarya</taxon>
        <taxon>Basidiomycota</taxon>
        <taxon>Agaricomycotina</taxon>
        <taxon>Agaricomycetes</taxon>
        <taxon>Cantharellales</taxon>
        <taxon>Ceratobasidiaceae</taxon>
        <taxon>Rhizoctonia</taxon>
        <taxon>Rhizoctonia solani AG-1</taxon>
    </lineage>
</organism>
<proteinExistence type="inferred from homology"/>
<keyword evidence="5" id="KW-0347">Helicase</keyword>
<feature type="domain" description="Helicase C-terminal" evidence="8">
    <location>
        <begin position="580"/>
        <end position="728"/>
    </location>
</feature>
<keyword evidence="1 5" id="KW-0547">Nucleotide-binding</keyword>
<feature type="compositionally biased region" description="Polar residues" evidence="6">
    <location>
        <begin position="219"/>
        <end position="228"/>
    </location>
</feature>
<dbReference type="GO" id="GO:0005524">
    <property type="term" value="F:ATP binding"/>
    <property type="evidence" value="ECO:0007669"/>
    <property type="project" value="UniProtKB-UniRule"/>
</dbReference>
<gene>
    <name evidence="9" type="ORF">AG1IA_06186</name>
</gene>
<feature type="compositionally biased region" description="Acidic residues" evidence="6">
    <location>
        <begin position="491"/>
        <end position="501"/>
    </location>
</feature>
<dbReference type="InterPro" id="IPR011545">
    <property type="entry name" value="DEAD/DEAH_box_helicase_dom"/>
</dbReference>
<dbReference type="Proteomes" id="UP000011668">
    <property type="component" value="Unassembled WGS sequence"/>
</dbReference>
<keyword evidence="4 5" id="KW-0694">RNA-binding</keyword>
<reference evidence="9 10" key="1">
    <citation type="journal article" date="2013" name="Nat. Commun.">
        <title>The evolution and pathogenic mechanisms of the rice sheath blight pathogen.</title>
        <authorList>
            <person name="Zheng A."/>
            <person name="Lin R."/>
            <person name="Xu L."/>
            <person name="Qin P."/>
            <person name="Tang C."/>
            <person name="Ai P."/>
            <person name="Zhang D."/>
            <person name="Liu Y."/>
            <person name="Sun Z."/>
            <person name="Feng H."/>
            <person name="Wang Y."/>
            <person name="Chen Y."/>
            <person name="Liang X."/>
            <person name="Fu R."/>
            <person name="Li Q."/>
            <person name="Zhang J."/>
            <person name="Yu X."/>
            <person name="Xie Z."/>
            <person name="Ding L."/>
            <person name="Guan P."/>
            <person name="Tang J."/>
            <person name="Liang Y."/>
            <person name="Wang S."/>
            <person name="Deng Q."/>
            <person name="Li S."/>
            <person name="Zhu J."/>
            <person name="Wang L."/>
            <person name="Liu H."/>
            <person name="Li P."/>
        </authorList>
    </citation>
    <scope>NUCLEOTIDE SEQUENCE [LARGE SCALE GENOMIC DNA]</scope>
    <source>
        <strain evidence="10">AG-1 IA</strain>
    </source>
</reference>
<dbReference type="OrthoDB" id="10256233at2759"/>
<comment type="caution">
    <text evidence="9">The sequence shown here is derived from an EMBL/GenBank/DDBJ whole genome shotgun (WGS) entry which is preliminary data.</text>
</comment>
<dbReference type="PROSITE" id="PS51192">
    <property type="entry name" value="HELICASE_ATP_BIND_1"/>
    <property type="match status" value="1"/>
</dbReference>
<dbReference type="PROSITE" id="PS51194">
    <property type="entry name" value="HELICASE_CTER"/>
    <property type="match status" value="1"/>
</dbReference>
<evidence type="ECO:0000259" key="7">
    <source>
        <dbReference type="PROSITE" id="PS51192"/>
    </source>
</evidence>
<feature type="compositionally biased region" description="Polar residues" evidence="6">
    <location>
        <begin position="617"/>
        <end position="627"/>
    </location>
</feature>
<dbReference type="EMBL" id="AFRT01001629">
    <property type="protein sequence ID" value="ELU39778.1"/>
    <property type="molecule type" value="Genomic_DNA"/>
</dbReference>
<dbReference type="STRING" id="983506.L8WST6"/>
<dbReference type="InterPro" id="IPR001650">
    <property type="entry name" value="Helicase_C-like"/>
</dbReference>
<dbReference type="HOGENOM" id="CLU_019374_0_0_1"/>
<feature type="compositionally biased region" description="Basic and acidic residues" evidence="6">
    <location>
        <begin position="607"/>
        <end position="616"/>
    </location>
</feature>
<dbReference type="SUPFAM" id="SSF52540">
    <property type="entry name" value="P-loop containing nucleoside triphosphate hydrolases"/>
    <property type="match status" value="1"/>
</dbReference>
<protein>
    <recommendedName>
        <fullName evidence="5">ATP-dependent RNA helicase</fullName>
        <ecNumber evidence="5">3.6.4.13</ecNumber>
    </recommendedName>
</protein>
<evidence type="ECO:0000259" key="8">
    <source>
        <dbReference type="PROSITE" id="PS51194"/>
    </source>
</evidence>
<comment type="function">
    <text evidence="5">RNA helicase.</text>
</comment>
<keyword evidence="10" id="KW-1185">Reference proteome</keyword>
<feature type="region of interest" description="Disordered" evidence="6">
    <location>
        <begin position="91"/>
        <end position="229"/>
    </location>
</feature>
<dbReference type="GO" id="GO:0016787">
    <property type="term" value="F:hydrolase activity"/>
    <property type="evidence" value="ECO:0007669"/>
    <property type="project" value="UniProtKB-KW"/>
</dbReference>
<dbReference type="InterPro" id="IPR027417">
    <property type="entry name" value="P-loop_NTPase"/>
</dbReference>
<evidence type="ECO:0000256" key="6">
    <source>
        <dbReference type="SAM" id="MobiDB-lite"/>
    </source>
</evidence>
<feature type="compositionally biased region" description="Basic residues" evidence="6">
    <location>
        <begin position="180"/>
        <end position="193"/>
    </location>
</feature>
<dbReference type="SMART" id="SM00487">
    <property type="entry name" value="DEXDc"/>
    <property type="match status" value="1"/>
</dbReference>
<dbReference type="SMART" id="SM00490">
    <property type="entry name" value="HELICc"/>
    <property type="match status" value="1"/>
</dbReference>
<comment type="domain">
    <text evidence="5">The Q motif is unique to and characteristic of the DEAD box family of RNA helicases and controls ATP binding and hydrolysis.</text>
</comment>
<evidence type="ECO:0000313" key="9">
    <source>
        <dbReference type="EMBL" id="ELU39778.1"/>
    </source>
</evidence>
<dbReference type="Gene3D" id="3.40.50.300">
    <property type="entry name" value="P-loop containing nucleotide triphosphate hydrolases"/>
    <property type="match status" value="2"/>
</dbReference>
<feature type="compositionally biased region" description="Low complexity" evidence="6">
    <location>
        <begin position="208"/>
        <end position="218"/>
    </location>
</feature>
<dbReference type="GO" id="GO:0003723">
    <property type="term" value="F:RNA binding"/>
    <property type="evidence" value="ECO:0007669"/>
    <property type="project" value="UniProtKB-UniRule"/>
</dbReference>
<dbReference type="AlphaFoldDB" id="L8WST6"/>
<keyword evidence="3 5" id="KW-0067">ATP-binding</keyword>
<dbReference type="Pfam" id="PF00270">
    <property type="entry name" value="DEAD"/>
    <property type="match status" value="1"/>
</dbReference>
<dbReference type="OMA" id="CLINTHY"/>
<feature type="compositionally biased region" description="Basic and acidic residues" evidence="6">
    <location>
        <begin position="147"/>
        <end position="174"/>
    </location>
</feature>
<keyword evidence="2 5" id="KW-0378">Hydrolase</keyword>
<name>L8WST6_THACA</name>
<evidence type="ECO:0000256" key="1">
    <source>
        <dbReference type="ARBA" id="ARBA00022741"/>
    </source>
</evidence>
<dbReference type="PANTHER" id="PTHR24031">
    <property type="entry name" value="RNA HELICASE"/>
    <property type="match status" value="1"/>
</dbReference>
<feature type="domain" description="Helicase ATP-binding" evidence="7">
    <location>
        <begin position="255"/>
        <end position="449"/>
    </location>
</feature>
<evidence type="ECO:0000313" key="10">
    <source>
        <dbReference type="Proteomes" id="UP000011668"/>
    </source>
</evidence>
<evidence type="ECO:0000256" key="2">
    <source>
        <dbReference type="ARBA" id="ARBA00022801"/>
    </source>
</evidence>
<feature type="compositionally biased region" description="Low complexity" evidence="6">
    <location>
        <begin position="130"/>
        <end position="142"/>
    </location>
</feature>
<feature type="region of interest" description="Disordered" evidence="6">
    <location>
        <begin position="484"/>
        <end position="508"/>
    </location>
</feature>
<dbReference type="InterPro" id="IPR014001">
    <property type="entry name" value="Helicase_ATP-bd"/>
</dbReference>
<dbReference type="GO" id="GO:0003724">
    <property type="term" value="F:RNA helicase activity"/>
    <property type="evidence" value="ECO:0007669"/>
    <property type="project" value="UniProtKB-EC"/>
</dbReference>
<feature type="region of interest" description="Disordered" evidence="6">
    <location>
        <begin position="607"/>
        <end position="635"/>
    </location>
</feature>
<evidence type="ECO:0000256" key="3">
    <source>
        <dbReference type="ARBA" id="ARBA00022840"/>
    </source>
</evidence>
<dbReference type="Pfam" id="PF00271">
    <property type="entry name" value="Helicase_C"/>
    <property type="match status" value="1"/>
</dbReference>